<accession>A0AA36M9F5</accession>
<evidence type="ECO:0000313" key="2">
    <source>
        <dbReference type="EMBL" id="CAJ0602375.1"/>
    </source>
</evidence>
<keyword evidence="3" id="KW-1185">Reference proteome</keyword>
<organism evidence="2 3">
    <name type="scientific">Cylicocyclus nassatus</name>
    <name type="common">Nematode worm</name>
    <dbReference type="NCBI Taxonomy" id="53992"/>
    <lineage>
        <taxon>Eukaryota</taxon>
        <taxon>Metazoa</taxon>
        <taxon>Ecdysozoa</taxon>
        <taxon>Nematoda</taxon>
        <taxon>Chromadorea</taxon>
        <taxon>Rhabditida</taxon>
        <taxon>Rhabditina</taxon>
        <taxon>Rhabditomorpha</taxon>
        <taxon>Strongyloidea</taxon>
        <taxon>Strongylidae</taxon>
        <taxon>Cylicocyclus</taxon>
    </lineage>
</organism>
<sequence>MSKRRTVNLSNEEQWEIPKFLKFEGSRDRNGRYQHGDLSRRDENAVGIDSDDNGGCLVESGASGRRNG</sequence>
<dbReference type="AlphaFoldDB" id="A0AA36M9F5"/>
<feature type="region of interest" description="Disordered" evidence="1">
    <location>
        <begin position="26"/>
        <end position="68"/>
    </location>
</feature>
<comment type="caution">
    <text evidence="2">The sequence shown here is derived from an EMBL/GenBank/DDBJ whole genome shotgun (WGS) entry which is preliminary data.</text>
</comment>
<reference evidence="2" key="1">
    <citation type="submission" date="2023-07" db="EMBL/GenBank/DDBJ databases">
        <authorList>
            <consortium name="CYATHOMIX"/>
        </authorList>
    </citation>
    <scope>NUCLEOTIDE SEQUENCE</scope>
    <source>
        <strain evidence="2">N/A</strain>
    </source>
</reference>
<proteinExistence type="predicted"/>
<evidence type="ECO:0000256" key="1">
    <source>
        <dbReference type="SAM" id="MobiDB-lite"/>
    </source>
</evidence>
<name>A0AA36M9F5_CYLNA</name>
<gene>
    <name evidence="2" type="ORF">CYNAS_LOCUS14358</name>
</gene>
<dbReference type="EMBL" id="CATQJL010000305">
    <property type="protein sequence ID" value="CAJ0602375.1"/>
    <property type="molecule type" value="Genomic_DNA"/>
</dbReference>
<protein>
    <submittedName>
        <fullName evidence="2">Uncharacterized protein</fullName>
    </submittedName>
</protein>
<feature type="compositionally biased region" description="Basic and acidic residues" evidence="1">
    <location>
        <begin position="26"/>
        <end position="44"/>
    </location>
</feature>
<dbReference type="Proteomes" id="UP001176961">
    <property type="component" value="Unassembled WGS sequence"/>
</dbReference>
<evidence type="ECO:0000313" key="3">
    <source>
        <dbReference type="Proteomes" id="UP001176961"/>
    </source>
</evidence>